<organism evidence="2 3">
    <name type="scientific">Nonomuraea mangrovi</name>
    <dbReference type="NCBI Taxonomy" id="2316207"/>
    <lineage>
        <taxon>Bacteria</taxon>
        <taxon>Bacillati</taxon>
        <taxon>Actinomycetota</taxon>
        <taxon>Actinomycetes</taxon>
        <taxon>Streptosporangiales</taxon>
        <taxon>Streptosporangiaceae</taxon>
        <taxon>Nonomuraea</taxon>
    </lineage>
</organism>
<dbReference type="RefSeq" id="WP_379577033.1">
    <property type="nucleotide sequence ID" value="NZ_JBHUFV010000051.1"/>
</dbReference>
<comment type="caution">
    <text evidence="2">The sequence shown here is derived from an EMBL/GenBank/DDBJ whole genome shotgun (WGS) entry which is preliminary data.</text>
</comment>
<protein>
    <submittedName>
        <fullName evidence="2">Uncharacterized protein</fullName>
    </submittedName>
</protein>
<evidence type="ECO:0000256" key="1">
    <source>
        <dbReference type="SAM" id="Phobius"/>
    </source>
</evidence>
<name>A0ABW4T3S0_9ACTN</name>
<feature type="transmembrane region" description="Helical" evidence="1">
    <location>
        <begin position="12"/>
        <end position="34"/>
    </location>
</feature>
<evidence type="ECO:0000313" key="3">
    <source>
        <dbReference type="Proteomes" id="UP001597368"/>
    </source>
</evidence>
<proteinExistence type="predicted"/>
<keyword evidence="3" id="KW-1185">Reference proteome</keyword>
<gene>
    <name evidence="2" type="ORF">ACFSKW_34530</name>
</gene>
<reference evidence="3" key="1">
    <citation type="journal article" date="2019" name="Int. J. Syst. Evol. Microbiol.">
        <title>The Global Catalogue of Microorganisms (GCM) 10K type strain sequencing project: providing services to taxonomists for standard genome sequencing and annotation.</title>
        <authorList>
            <consortium name="The Broad Institute Genomics Platform"/>
            <consortium name="The Broad Institute Genome Sequencing Center for Infectious Disease"/>
            <person name="Wu L."/>
            <person name="Ma J."/>
        </authorList>
    </citation>
    <scope>NUCLEOTIDE SEQUENCE [LARGE SCALE GENOMIC DNA]</scope>
    <source>
        <strain evidence="3">ICMP 6774ER</strain>
    </source>
</reference>
<keyword evidence="1" id="KW-0812">Transmembrane</keyword>
<dbReference type="EMBL" id="JBHUFV010000051">
    <property type="protein sequence ID" value="MFD1936602.1"/>
    <property type="molecule type" value="Genomic_DNA"/>
</dbReference>
<keyword evidence="1" id="KW-0472">Membrane</keyword>
<feature type="transmembrane region" description="Helical" evidence="1">
    <location>
        <begin position="40"/>
        <end position="59"/>
    </location>
</feature>
<evidence type="ECO:0000313" key="2">
    <source>
        <dbReference type="EMBL" id="MFD1936602.1"/>
    </source>
</evidence>
<keyword evidence="1" id="KW-1133">Transmembrane helix</keyword>
<sequence length="269" mass="29133">MKPFDRLRADLAAGRNLEIYVTALIALGVGILGVVDAVDIRVVSAATLATLALLAVTALGPRQQADELKEQVGRLNRLVQEKIAGTVAADAFLATTRAGLEEQITHAHDIRLSGVTLSRTIRNLVGELEDRLLQGASVKILLIDSEPDVLDQAARRSTIPDHPEVFGHRVRATMDMLRHLATLPNATGSLEVRLTPFVPAFGVVLIDPDTAGGVLHVELGTHSSARPDPVFTLTAQRDPRWFRHFNGEFDRMWEASRPATAEDGFPAPA</sequence>
<accession>A0ABW4T3S0</accession>
<dbReference type="Proteomes" id="UP001597368">
    <property type="component" value="Unassembled WGS sequence"/>
</dbReference>